<evidence type="ECO:0000313" key="4">
    <source>
        <dbReference type="Proteomes" id="UP000010988"/>
    </source>
</evidence>
<evidence type="ECO:0000256" key="1">
    <source>
        <dbReference type="SAM" id="Phobius"/>
    </source>
</evidence>
<keyword evidence="1" id="KW-0472">Membrane</keyword>
<comment type="caution">
    <text evidence="3">The sequence shown here is derived from an EMBL/GenBank/DDBJ whole genome shotgun (WGS) entry which is preliminary data.</text>
</comment>
<sequence length="279" mass="30608">MRYKRSVRRYAEGLARRFLEALGALAVLAGAVALFAPDLIKGQWWLLIVAGAIAAAWALIFLRQKDPEQRFPAENIVIRLITGDLFDQKESSLIGMTTTFDTEPGIIDRGSVQGNMLRVIYGDSQSRLDAELASALAGTATVGTITKPGKKDVYPVGTVAVLRGQGTSHYYCVAYTTMDEHNRAKGTIRGILDSLDSVWDAADRCGNGEPICVPLLGQGQSRIPELTAEVAVRLIAFSFLLRTRRSRFSKELRIVVHPNEIGKIDRTEFQAFLRSLVAG</sequence>
<proteinExistence type="predicted"/>
<gene>
    <name evidence="3" type="ORF">GOACH_07_00020</name>
</gene>
<reference evidence="3 4" key="1">
    <citation type="submission" date="2012-12" db="EMBL/GenBank/DDBJ databases">
        <title>Whole genome shotgun sequence of Gordonia aichiensis NBRC 108223.</title>
        <authorList>
            <person name="Isaki-Nakamura S."/>
            <person name="Hosoyama A."/>
            <person name="Tsuchikane K."/>
            <person name="Ando Y."/>
            <person name="Baba S."/>
            <person name="Ohji S."/>
            <person name="Hamada M."/>
            <person name="Tamura T."/>
            <person name="Yamazoe A."/>
            <person name="Yamazaki S."/>
            <person name="Fujita N."/>
        </authorList>
    </citation>
    <scope>NUCLEOTIDE SEQUENCE [LARGE SCALE GENOMIC DNA]</scope>
    <source>
        <strain evidence="3 4">NBRC 108223</strain>
    </source>
</reference>
<dbReference type="eggNOG" id="COG3629">
    <property type="taxonomic scope" value="Bacteria"/>
</dbReference>
<keyword evidence="1" id="KW-1133">Transmembrane helix</keyword>
<dbReference type="AlphaFoldDB" id="L7KJC9"/>
<dbReference type="STRING" id="1220583.GOACH_07_00020"/>
<feature type="transmembrane region" description="Helical" evidence="1">
    <location>
        <begin position="21"/>
        <end position="37"/>
    </location>
</feature>
<feature type="domain" description="Thoeris protein ThsA Macro" evidence="2">
    <location>
        <begin position="78"/>
        <end position="257"/>
    </location>
</feature>
<evidence type="ECO:0000313" key="3">
    <source>
        <dbReference type="EMBL" id="GAC48719.1"/>
    </source>
</evidence>
<protein>
    <recommendedName>
        <fullName evidence="2">Thoeris protein ThsA Macro domain-containing protein</fullName>
    </recommendedName>
</protein>
<accession>L7KJC9</accession>
<dbReference type="EMBL" id="BANR01000007">
    <property type="protein sequence ID" value="GAC48719.1"/>
    <property type="molecule type" value="Genomic_DNA"/>
</dbReference>
<evidence type="ECO:0000259" key="2">
    <source>
        <dbReference type="Pfam" id="PF20016"/>
    </source>
</evidence>
<organism evidence="3 4">
    <name type="scientific">Gordonia aichiensis NBRC 108223</name>
    <dbReference type="NCBI Taxonomy" id="1220583"/>
    <lineage>
        <taxon>Bacteria</taxon>
        <taxon>Bacillati</taxon>
        <taxon>Actinomycetota</taxon>
        <taxon>Actinomycetes</taxon>
        <taxon>Mycobacteriales</taxon>
        <taxon>Gordoniaceae</taxon>
        <taxon>Gordonia</taxon>
    </lineage>
</organism>
<dbReference type="Pfam" id="PF20016">
    <property type="entry name" value="ThsA_Macro"/>
    <property type="match status" value="1"/>
</dbReference>
<feature type="transmembrane region" description="Helical" evidence="1">
    <location>
        <begin position="43"/>
        <end position="62"/>
    </location>
</feature>
<dbReference type="InterPro" id="IPR045535">
    <property type="entry name" value="ThsA_Macro"/>
</dbReference>
<keyword evidence="1" id="KW-0812">Transmembrane</keyword>
<keyword evidence="4" id="KW-1185">Reference proteome</keyword>
<name>L7KJC9_9ACTN</name>
<dbReference type="Proteomes" id="UP000010988">
    <property type="component" value="Unassembled WGS sequence"/>
</dbReference>